<dbReference type="PROSITE" id="PS50850">
    <property type="entry name" value="MFS"/>
    <property type="match status" value="1"/>
</dbReference>
<name>A0A317VVR8_9EURO</name>
<evidence type="ECO:0000256" key="6">
    <source>
        <dbReference type="SAM" id="Phobius"/>
    </source>
</evidence>
<sequence>MPRRQNNAEAALHDQSNRLSLGQLILVLCTLSGSLLVVFIDQNAIGVALLTISRDLGAESTIAWAGAASLIGNTMFSVLYGRLSDIFSRKTVYIATLVSLCISDLLCGFAQNPTMFYVFRGFAGTAGGGVTSLTTIIVSDIVALEDRGKYQGILGSIIGLANVTGPFIAAVFVEKSTWRGFFYLIAPISGCGAVVAYFLVPNKMTTKDIWKSLGIIDYLGAVTSSLGVIFLLIPVSGGGDYFAWDSALVISMLAVGGLMLVLFIVIEWKVAVLPMLPLSFFKNRTVAALLVQTFLLGASYQSYMYYLPLYFQNARQWSPFVSAAMILPMVIPQSLASISGGQYMSLVKRFSEVLWTGYILWTLGAGLALLFNNQTSKGVIAGVLIVIGLGIGFTFQPGLIAIQSHVTLVQQAVVIPERNFFRCFGGACEVAISAAILQEGLKANLPDRDKYLADSTYTLPSRSGIPEQDWTGILNAYARSSHDVFILQVPLMALCLLSCVLVRDDGLQTKDGRAQRQHQLTPNNHRRMSDEETGSHTVGNEGK</sequence>
<evidence type="ECO:0000256" key="4">
    <source>
        <dbReference type="ARBA" id="ARBA00023136"/>
    </source>
</evidence>
<dbReference type="PANTHER" id="PTHR23501:SF78">
    <property type="entry name" value="MAJOR FACILITATOR SUPERFAMILY (MFS) PROFILE DOMAIN-CONTAINING PROTEIN-RELATED"/>
    <property type="match status" value="1"/>
</dbReference>
<feature type="region of interest" description="Disordered" evidence="5">
    <location>
        <begin position="512"/>
        <end position="543"/>
    </location>
</feature>
<dbReference type="InterPro" id="IPR020846">
    <property type="entry name" value="MFS_dom"/>
</dbReference>
<dbReference type="Pfam" id="PF07690">
    <property type="entry name" value="MFS_1"/>
    <property type="match status" value="1"/>
</dbReference>
<comment type="subcellular location">
    <subcellularLocation>
        <location evidence="1">Membrane</location>
        <topology evidence="1">Multi-pass membrane protein</topology>
    </subcellularLocation>
</comment>
<keyword evidence="3 6" id="KW-1133">Transmembrane helix</keyword>
<dbReference type="SUPFAM" id="SSF103473">
    <property type="entry name" value="MFS general substrate transporter"/>
    <property type="match status" value="1"/>
</dbReference>
<dbReference type="GO" id="GO:0033014">
    <property type="term" value="P:tetrapyrrole biosynthetic process"/>
    <property type="evidence" value="ECO:0007669"/>
    <property type="project" value="InterPro"/>
</dbReference>
<keyword evidence="4 6" id="KW-0472">Membrane</keyword>
<feature type="transmembrane region" description="Helical" evidence="6">
    <location>
        <begin position="60"/>
        <end position="80"/>
    </location>
</feature>
<dbReference type="EMBL" id="MSFK01000028">
    <property type="protein sequence ID" value="PWY76000.1"/>
    <property type="molecule type" value="Genomic_DNA"/>
</dbReference>
<dbReference type="InterPro" id="IPR022419">
    <property type="entry name" value="Porphobilin_deaminase_cofac_BS"/>
</dbReference>
<keyword evidence="2 6" id="KW-0812">Transmembrane</keyword>
<feature type="transmembrane region" description="Helical" evidence="6">
    <location>
        <begin position="378"/>
        <end position="395"/>
    </location>
</feature>
<feature type="transmembrane region" description="Helical" evidence="6">
    <location>
        <begin position="484"/>
        <end position="503"/>
    </location>
</feature>
<feature type="transmembrane region" description="Helical" evidence="6">
    <location>
        <begin position="212"/>
        <end position="235"/>
    </location>
</feature>
<feature type="domain" description="Major facilitator superfamily (MFS) profile" evidence="7">
    <location>
        <begin position="27"/>
        <end position="507"/>
    </location>
</feature>
<dbReference type="PANTHER" id="PTHR23501">
    <property type="entry name" value="MAJOR FACILITATOR SUPERFAMILY"/>
    <property type="match status" value="1"/>
</dbReference>
<protein>
    <submittedName>
        <fullName evidence="8">Putative MFS transporter</fullName>
    </submittedName>
</protein>
<dbReference type="GeneID" id="37108271"/>
<evidence type="ECO:0000256" key="3">
    <source>
        <dbReference type="ARBA" id="ARBA00022989"/>
    </source>
</evidence>
<feature type="transmembrane region" description="Helical" evidence="6">
    <location>
        <begin position="286"/>
        <end position="307"/>
    </location>
</feature>
<gene>
    <name evidence="8" type="ORF">BO94DRAFT_207351</name>
</gene>
<accession>A0A317VVR8</accession>
<dbReference type="Proteomes" id="UP000246702">
    <property type="component" value="Unassembled WGS sequence"/>
</dbReference>
<evidence type="ECO:0000256" key="5">
    <source>
        <dbReference type="SAM" id="MobiDB-lite"/>
    </source>
</evidence>
<evidence type="ECO:0000256" key="2">
    <source>
        <dbReference type="ARBA" id="ARBA00022692"/>
    </source>
</evidence>
<feature type="transmembrane region" description="Helical" evidence="6">
    <location>
        <begin position="319"/>
        <end position="341"/>
    </location>
</feature>
<feature type="transmembrane region" description="Helical" evidence="6">
    <location>
        <begin position="150"/>
        <end position="169"/>
    </location>
</feature>
<dbReference type="PROSITE" id="PS00533">
    <property type="entry name" value="PORPHOBILINOGEN_DEAM"/>
    <property type="match status" value="1"/>
</dbReference>
<evidence type="ECO:0000313" key="8">
    <source>
        <dbReference type="EMBL" id="PWY76000.1"/>
    </source>
</evidence>
<evidence type="ECO:0000259" key="7">
    <source>
        <dbReference type="PROSITE" id="PS50850"/>
    </source>
</evidence>
<dbReference type="Gene3D" id="1.20.1250.20">
    <property type="entry name" value="MFS general substrate transporter like domains"/>
    <property type="match status" value="2"/>
</dbReference>
<feature type="transmembrane region" description="Helical" evidence="6">
    <location>
        <begin position="117"/>
        <end position="138"/>
    </location>
</feature>
<reference evidence="8 9" key="1">
    <citation type="submission" date="2016-12" db="EMBL/GenBank/DDBJ databases">
        <title>The genomes of Aspergillus section Nigri reveals drivers in fungal speciation.</title>
        <authorList>
            <consortium name="DOE Joint Genome Institute"/>
            <person name="Vesth T.C."/>
            <person name="Nybo J."/>
            <person name="Theobald S."/>
            <person name="Brandl J."/>
            <person name="Frisvad J.C."/>
            <person name="Nielsen K.F."/>
            <person name="Lyhne E.K."/>
            <person name="Kogle M.E."/>
            <person name="Kuo A."/>
            <person name="Riley R."/>
            <person name="Clum A."/>
            <person name="Nolan M."/>
            <person name="Lipzen A."/>
            <person name="Salamov A."/>
            <person name="Henrissat B."/>
            <person name="Wiebenga A."/>
            <person name="De Vries R.P."/>
            <person name="Grigoriev I.V."/>
            <person name="Mortensen U.H."/>
            <person name="Andersen M.R."/>
            <person name="Baker S.E."/>
        </authorList>
    </citation>
    <scope>NUCLEOTIDE SEQUENCE [LARGE SCALE GENOMIC DNA]</scope>
    <source>
        <strain evidence="8 9">CBS 115572</strain>
    </source>
</reference>
<feature type="transmembrane region" description="Helical" evidence="6">
    <location>
        <begin position="241"/>
        <end position="266"/>
    </location>
</feature>
<dbReference type="OrthoDB" id="6770063at2759"/>
<feature type="transmembrane region" description="Helical" evidence="6">
    <location>
        <begin position="21"/>
        <end position="40"/>
    </location>
</feature>
<dbReference type="GO" id="GO:0005886">
    <property type="term" value="C:plasma membrane"/>
    <property type="evidence" value="ECO:0007669"/>
    <property type="project" value="TreeGrafter"/>
</dbReference>
<dbReference type="RefSeq" id="XP_025463997.1">
    <property type="nucleotide sequence ID" value="XM_025606128.1"/>
</dbReference>
<feature type="transmembrane region" description="Helical" evidence="6">
    <location>
        <begin position="181"/>
        <end position="200"/>
    </location>
</feature>
<keyword evidence="9" id="KW-1185">Reference proteome</keyword>
<feature type="transmembrane region" description="Helical" evidence="6">
    <location>
        <begin position="353"/>
        <end position="372"/>
    </location>
</feature>
<comment type="caution">
    <text evidence="8">The sequence shown here is derived from an EMBL/GenBank/DDBJ whole genome shotgun (WGS) entry which is preliminary data.</text>
</comment>
<evidence type="ECO:0000256" key="1">
    <source>
        <dbReference type="ARBA" id="ARBA00004141"/>
    </source>
</evidence>
<dbReference type="GO" id="GO:0022857">
    <property type="term" value="F:transmembrane transporter activity"/>
    <property type="evidence" value="ECO:0007669"/>
    <property type="project" value="InterPro"/>
</dbReference>
<dbReference type="GO" id="GO:0004418">
    <property type="term" value="F:hydroxymethylbilane synthase activity"/>
    <property type="evidence" value="ECO:0007669"/>
    <property type="project" value="InterPro"/>
</dbReference>
<evidence type="ECO:0000313" key="9">
    <source>
        <dbReference type="Proteomes" id="UP000246702"/>
    </source>
</evidence>
<dbReference type="InterPro" id="IPR011701">
    <property type="entry name" value="MFS"/>
</dbReference>
<proteinExistence type="predicted"/>
<organism evidence="8 9">
    <name type="scientific">Aspergillus sclerotioniger CBS 115572</name>
    <dbReference type="NCBI Taxonomy" id="1450535"/>
    <lineage>
        <taxon>Eukaryota</taxon>
        <taxon>Fungi</taxon>
        <taxon>Dikarya</taxon>
        <taxon>Ascomycota</taxon>
        <taxon>Pezizomycotina</taxon>
        <taxon>Eurotiomycetes</taxon>
        <taxon>Eurotiomycetidae</taxon>
        <taxon>Eurotiales</taxon>
        <taxon>Aspergillaceae</taxon>
        <taxon>Aspergillus</taxon>
        <taxon>Aspergillus subgen. Circumdati</taxon>
    </lineage>
</organism>
<dbReference type="FunFam" id="1.20.1250.20:FF:000436">
    <property type="entry name" value="MFS transporter, putative"/>
    <property type="match status" value="1"/>
</dbReference>
<dbReference type="InterPro" id="IPR036259">
    <property type="entry name" value="MFS_trans_sf"/>
</dbReference>
<dbReference type="AlphaFoldDB" id="A0A317VVR8"/>